<dbReference type="Pfam" id="PF08386">
    <property type="entry name" value="Abhydrolase_4"/>
    <property type="match status" value="1"/>
</dbReference>
<dbReference type="InterPro" id="IPR000073">
    <property type="entry name" value="AB_hydrolase_1"/>
</dbReference>
<dbReference type="Gene3D" id="3.40.50.1820">
    <property type="entry name" value="alpha/beta hydrolase"/>
    <property type="match status" value="1"/>
</dbReference>
<protein>
    <submittedName>
        <fullName evidence="7">Tripeptidylaminopeptidase</fullName>
    </submittedName>
</protein>
<dbReference type="PATRIC" id="fig|909613.9.peg.2891"/>
<accession>W7IY97</accession>
<reference evidence="7 8" key="1">
    <citation type="journal article" date="2014" name="Genome Announc.">
        <title>Draft Genome Sequence of the Antitrypanosomally Active Sponge-Associated Bacterium Actinokineospora sp. Strain EG49.</title>
        <authorList>
            <person name="Harjes J."/>
            <person name="Ryu T."/>
            <person name="Abdelmohsen U.R."/>
            <person name="Moitinho-Silva L."/>
            <person name="Horn H."/>
            <person name="Ravasi T."/>
            <person name="Hentschel U."/>
        </authorList>
    </citation>
    <scope>NUCLEOTIDE SEQUENCE [LARGE SCALE GENOMIC DNA]</scope>
    <source>
        <strain evidence="7 8">EG49</strain>
    </source>
</reference>
<dbReference type="Pfam" id="PF00561">
    <property type="entry name" value="Abhydrolase_1"/>
    <property type="match status" value="1"/>
</dbReference>
<keyword evidence="2 4" id="KW-0732">Signal</keyword>
<evidence type="ECO:0000256" key="1">
    <source>
        <dbReference type="ARBA" id="ARBA00010088"/>
    </source>
</evidence>
<comment type="caution">
    <text evidence="7">The sequence shown here is derived from an EMBL/GenBank/DDBJ whole genome shotgun (WGS) entry which is preliminary data.</text>
</comment>
<dbReference type="eggNOG" id="COG0596">
    <property type="taxonomic scope" value="Bacteria"/>
</dbReference>
<dbReference type="InterPro" id="IPR051601">
    <property type="entry name" value="Serine_prot/Carboxylest_S33"/>
</dbReference>
<dbReference type="InterPro" id="IPR013595">
    <property type="entry name" value="Pept_S33_TAP-like_C"/>
</dbReference>
<evidence type="ECO:0000256" key="2">
    <source>
        <dbReference type="ARBA" id="ARBA00022729"/>
    </source>
</evidence>
<dbReference type="Proteomes" id="UP000019277">
    <property type="component" value="Unassembled WGS sequence"/>
</dbReference>
<evidence type="ECO:0000256" key="4">
    <source>
        <dbReference type="SAM" id="SignalP"/>
    </source>
</evidence>
<comment type="similarity">
    <text evidence="1">Belongs to the peptidase S33 family.</text>
</comment>
<keyword evidence="7" id="KW-0031">Aminopeptidase</keyword>
<evidence type="ECO:0000313" key="7">
    <source>
        <dbReference type="EMBL" id="EWC61832.1"/>
    </source>
</evidence>
<keyword evidence="8" id="KW-1185">Reference proteome</keyword>
<dbReference type="GO" id="GO:0004177">
    <property type="term" value="F:aminopeptidase activity"/>
    <property type="evidence" value="ECO:0007669"/>
    <property type="project" value="UniProtKB-KW"/>
</dbReference>
<sequence>MAVAAAVVLTVGAVVGAPPALAESGVAGVVWHGCSTGPDDPLGAALDEAGAQCGRVRVPVDYRQPRGRSIDIALARVRATDPARRRGVLVVNPGGPGVPGMEQVLLAGAVPEVAARYDFVGVDPRFVGRSAPLRCDWDTDTFLRSAGPDRRAFTESADLARRLAAGCAADRDRLPFASTRNTARDLDLVRRALGEERISYLGVSYGTYLGAVYLQMFGAHADRFVLDSAVDPAVHGPNLLRRSAPAMAAALRHWAGSAAARELGADADAVLATVNRINQTATRGPLRVGQYSVDEHVLPYLLLAGLYDDSPEAQADLTATVRALDAAARGIAVTPPPALEHTLAGVLTGAGPATDRAGTPILCADRAASRDPATYFRDIQAHRAAEPLFGPLTRNITPCAFWPVRPVEPPTTIDTGAPVLVVGADGDPVTPHAGQLALHRALPGSRLVTLRGAFRHGVYLAAGNSCVDTAVRDHLLGGALPATDRTCG</sequence>
<dbReference type="PANTHER" id="PTHR43248">
    <property type="entry name" value="2-SUCCINYL-6-HYDROXY-2,4-CYCLOHEXADIENE-1-CARBOXYLATE SYNTHASE"/>
    <property type="match status" value="1"/>
</dbReference>
<dbReference type="InterPro" id="IPR029058">
    <property type="entry name" value="AB_hydrolase_fold"/>
</dbReference>
<evidence type="ECO:0000259" key="5">
    <source>
        <dbReference type="Pfam" id="PF00561"/>
    </source>
</evidence>
<organism evidence="7 8">
    <name type="scientific">Actinokineospora spheciospongiae</name>
    <dbReference type="NCBI Taxonomy" id="909613"/>
    <lineage>
        <taxon>Bacteria</taxon>
        <taxon>Bacillati</taxon>
        <taxon>Actinomycetota</taxon>
        <taxon>Actinomycetes</taxon>
        <taxon>Pseudonocardiales</taxon>
        <taxon>Pseudonocardiaceae</taxon>
        <taxon>Actinokineospora</taxon>
    </lineage>
</organism>
<feature type="domain" description="AB hydrolase-1" evidence="5">
    <location>
        <begin position="88"/>
        <end position="274"/>
    </location>
</feature>
<gene>
    <name evidence="7" type="ORF">UO65_2891</name>
</gene>
<evidence type="ECO:0000259" key="6">
    <source>
        <dbReference type="Pfam" id="PF08386"/>
    </source>
</evidence>
<dbReference type="AlphaFoldDB" id="W7IY97"/>
<feature type="signal peptide" evidence="4">
    <location>
        <begin position="1"/>
        <end position="22"/>
    </location>
</feature>
<feature type="domain" description="Peptidase S33 tripeptidyl aminopeptidase-like C-terminal" evidence="6">
    <location>
        <begin position="393"/>
        <end position="487"/>
    </location>
</feature>
<keyword evidence="7" id="KW-0645">Protease</keyword>
<proteinExistence type="inferred from homology"/>
<evidence type="ECO:0000313" key="8">
    <source>
        <dbReference type="Proteomes" id="UP000019277"/>
    </source>
</evidence>
<feature type="chain" id="PRO_5004893817" evidence="4">
    <location>
        <begin position="23"/>
        <end position="488"/>
    </location>
</feature>
<keyword evidence="3" id="KW-0378">Hydrolase</keyword>
<name>W7IY97_9PSEU</name>
<dbReference type="PANTHER" id="PTHR43248:SF29">
    <property type="entry name" value="TRIPEPTIDYL AMINOPEPTIDASE"/>
    <property type="match status" value="1"/>
</dbReference>
<evidence type="ECO:0000256" key="3">
    <source>
        <dbReference type="ARBA" id="ARBA00022801"/>
    </source>
</evidence>
<dbReference type="EMBL" id="AYXG01000101">
    <property type="protein sequence ID" value="EWC61832.1"/>
    <property type="molecule type" value="Genomic_DNA"/>
</dbReference>
<dbReference type="STRING" id="909613.UO65_2891"/>
<dbReference type="SUPFAM" id="SSF53474">
    <property type="entry name" value="alpha/beta-Hydrolases"/>
    <property type="match status" value="1"/>
</dbReference>